<dbReference type="RefSeq" id="WP_135306716.1">
    <property type="nucleotide sequence ID" value="NZ_QUZT01000001.1"/>
</dbReference>
<evidence type="ECO:0000256" key="3">
    <source>
        <dbReference type="SAM" id="MobiDB-lite"/>
    </source>
</evidence>
<dbReference type="InterPro" id="IPR046342">
    <property type="entry name" value="CBS_dom_sf"/>
</dbReference>
<organism evidence="5 6">
    <name type="scientific">Pseudomonas nabeulensis</name>
    <dbReference type="NCBI Taxonomy" id="2293833"/>
    <lineage>
        <taxon>Bacteria</taxon>
        <taxon>Pseudomonadati</taxon>
        <taxon>Pseudomonadota</taxon>
        <taxon>Gammaproteobacteria</taxon>
        <taxon>Pseudomonadales</taxon>
        <taxon>Pseudomonadaceae</taxon>
        <taxon>Pseudomonas</taxon>
    </lineage>
</organism>
<dbReference type="PANTHER" id="PTHR48108">
    <property type="entry name" value="CBS DOMAIN-CONTAINING PROTEIN CBSX2, CHLOROPLASTIC"/>
    <property type="match status" value="1"/>
</dbReference>
<keyword evidence="6" id="KW-1185">Reference proteome</keyword>
<accession>A0A4Z0BBV1</accession>
<evidence type="ECO:0000256" key="2">
    <source>
        <dbReference type="PROSITE-ProRule" id="PRU00703"/>
    </source>
</evidence>
<sequence>MTISNMDRLEKILDGLGPGMESMPISVRELISWFGAERRGYMVAYKIRKALEALGVTTKPDFDSVPLDSKIILYAPTQEEITQQDTLENADNPVSETGSVPEASECESSPQKELISGAVSEPAFRVSRLEAANVNLITVKPDSSLNEAITLMLRHDYSQLPVMTNERDVKGVISWESITPKLILANSQSTFVRDYMKPHREINSVDSIFSALPRIVEYSYVLVRAPDQRISGIITTTDLSTQFKQLSEPFLLLSEIENHIRKIIDGKFTKEELISIVNPSDSERAIDSVADLTFGEYIRLFEDPSLWLKTNLKVDKKTFTKELDKVRIIRNDVMHFDPDGISEDDHELLHHFVRFIHTIQSLSINQTIK</sequence>
<keyword evidence="2" id="KW-0129">CBS domain</keyword>
<reference evidence="5 6" key="1">
    <citation type="journal article" date="2019" name="Syst. Appl. Microbiol.">
        <title>New species of pathogenic Pseudomonas isolated from citrus in Tunisia: Proposal of Pseudomonas kairouanensis sp. nov. and Pseudomonas nabeulensis sp. nov.</title>
        <authorList>
            <person name="Oueslati M."/>
            <person name="Mulet M."/>
            <person name="Gomila M."/>
            <person name="Berge O."/>
            <person name="Hajlaoui M.R."/>
            <person name="Lalucat J."/>
            <person name="Sadfi-Zouaoui N."/>
            <person name="Garcia-Valdes E."/>
        </authorList>
    </citation>
    <scope>NUCLEOTIDE SEQUENCE [LARGE SCALE GENOMIC DNA]</scope>
    <source>
        <strain evidence="5 6">E10B</strain>
    </source>
</reference>
<dbReference type="EMBL" id="QUZT01000001">
    <property type="protein sequence ID" value="TFY95887.1"/>
    <property type="molecule type" value="Genomic_DNA"/>
</dbReference>
<dbReference type="SMART" id="SM00116">
    <property type="entry name" value="CBS"/>
    <property type="match status" value="1"/>
</dbReference>
<feature type="domain" description="CBS" evidence="4">
    <location>
        <begin position="132"/>
        <end position="190"/>
    </location>
</feature>
<dbReference type="OrthoDB" id="291940at2"/>
<comment type="caution">
    <text evidence="5">The sequence shown here is derived from an EMBL/GenBank/DDBJ whole genome shotgun (WGS) entry which is preliminary data.</text>
</comment>
<dbReference type="PANTHER" id="PTHR48108:SF26">
    <property type="entry name" value="CBS DOMAIN-CONTAINING PROTEIN DDB_G0289609"/>
    <property type="match status" value="1"/>
</dbReference>
<evidence type="ECO:0000313" key="5">
    <source>
        <dbReference type="EMBL" id="TFY95887.1"/>
    </source>
</evidence>
<keyword evidence="1" id="KW-0677">Repeat</keyword>
<feature type="region of interest" description="Disordered" evidence="3">
    <location>
        <begin position="83"/>
        <end position="112"/>
    </location>
</feature>
<dbReference type="SUPFAM" id="SSF54631">
    <property type="entry name" value="CBS-domain pair"/>
    <property type="match status" value="1"/>
</dbReference>
<evidence type="ECO:0000259" key="4">
    <source>
        <dbReference type="PROSITE" id="PS51371"/>
    </source>
</evidence>
<dbReference type="AlphaFoldDB" id="A0A4Z0BBV1"/>
<proteinExistence type="predicted"/>
<dbReference type="PROSITE" id="PS51371">
    <property type="entry name" value="CBS"/>
    <property type="match status" value="1"/>
</dbReference>
<name>A0A4Z0BBV1_9PSED</name>
<gene>
    <name evidence="5" type="ORF">DYL61_00225</name>
</gene>
<dbReference type="Pfam" id="PF00571">
    <property type="entry name" value="CBS"/>
    <property type="match status" value="1"/>
</dbReference>
<dbReference type="InterPro" id="IPR000644">
    <property type="entry name" value="CBS_dom"/>
</dbReference>
<dbReference type="InterPro" id="IPR051462">
    <property type="entry name" value="CBS_domain-containing"/>
</dbReference>
<protein>
    <submittedName>
        <fullName evidence="5">CBS domain-containing protein</fullName>
    </submittedName>
</protein>
<feature type="compositionally biased region" description="Polar residues" evidence="3">
    <location>
        <begin position="83"/>
        <end position="98"/>
    </location>
</feature>
<evidence type="ECO:0000313" key="6">
    <source>
        <dbReference type="Proteomes" id="UP000297734"/>
    </source>
</evidence>
<evidence type="ECO:0000256" key="1">
    <source>
        <dbReference type="ARBA" id="ARBA00022737"/>
    </source>
</evidence>
<dbReference type="Proteomes" id="UP000297734">
    <property type="component" value="Unassembled WGS sequence"/>
</dbReference>
<dbReference type="Gene3D" id="3.10.580.10">
    <property type="entry name" value="CBS-domain"/>
    <property type="match status" value="1"/>
</dbReference>